<feature type="non-terminal residue" evidence="5">
    <location>
        <position position="220"/>
    </location>
</feature>
<dbReference type="PANTHER" id="PTHR43280:SF28">
    <property type="entry name" value="HTH-TYPE TRANSCRIPTIONAL ACTIVATOR RHAS"/>
    <property type="match status" value="1"/>
</dbReference>
<evidence type="ECO:0000259" key="4">
    <source>
        <dbReference type="PROSITE" id="PS01124"/>
    </source>
</evidence>
<dbReference type="InterPro" id="IPR018060">
    <property type="entry name" value="HTH_AraC"/>
</dbReference>
<evidence type="ECO:0000256" key="3">
    <source>
        <dbReference type="ARBA" id="ARBA00023163"/>
    </source>
</evidence>
<keyword evidence="1" id="KW-0805">Transcription regulation</keyword>
<keyword evidence="3" id="KW-0804">Transcription</keyword>
<dbReference type="Proteomes" id="UP000647836">
    <property type="component" value="Unassembled WGS sequence"/>
</dbReference>
<gene>
    <name evidence="5" type="ORF">IQ229_13030</name>
</gene>
<dbReference type="SMART" id="SM00342">
    <property type="entry name" value="HTH_ARAC"/>
    <property type="match status" value="1"/>
</dbReference>
<dbReference type="SUPFAM" id="SSF46689">
    <property type="entry name" value="Homeodomain-like"/>
    <property type="match status" value="2"/>
</dbReference>
<evidence type="ECO:0000313" key="6">
    <source>
        <dbReference type="Proteomes" id="UP000647836"/>
    </source>
</evidence>
<dbReference type="InterPro" id="IPR018062">
    <property type="entry name" value="HTH_AraC-typ_CS"/>
</dbReference>
<dbReference type="PROSITE" id="PS01124">
    <property type="entry name" value="HTH_ARAC_FAMILY_2"/>
    <property type="match status" value="1"/>
</dbReference>
<keyword evidence="2" id="KW-0238">DNA-binding</keyword>
<dbReference type="PANTHER" id="PTHR43280">
    <property type="entry name" value="ARAC-FAMILY TRANSCRIPTIONAL REGULATOR"/>
    <property type="match status" value="1"/>
</dbReference>
<sequence length="220" mass="24749">MPVHHLLSNTNCHESTTLLRYQATERVILVMHKRLDETLSLQDMAEIAALSPYHFNRVFRQITGIPPSQFLYTLRLEAAKRLLLTTQLSVTDICYEVGYNSLGTFITRFTQLVGLSPGQLRKLSEYLIPRFHSFYDNVPEINGIVPSNLSLTGQVKAPVDYVGLIVIGFFSTPIPQGQPIACTILMTPGNYHLASLPDGFYYPFAAAFPWSENPITAWLN</sequence>
<dbReference type="PROSITE" id="PS00041">
    <property type="entry name" value="HTH_ARAC_FAMILY_1"/>
    <property type="match status" value="1"/>
</dbReference>
<protein>
    <submittedName>
        <fullName evidence="5">Helix-turn-helix transcriptional regulator</fullName>
    </submittedName>
</protein>
<reference evidence="5 6" key="1">
    <citation type="submission" date="2020-10" db="EMBL/GenBank/DDBJ databases">
        <authorList>
            <person name="Castelo-Branco R."/>
            <person name="Eusebio N."/>
            <person name="Adriana R."/>
            <person name="Vieira A."/>
            <person name="Brugerolle De Fraissinette N."/>
            <person name="Rezende De Castro R."/>
            <person name="Schneider M.P."/>
            <person name="Vasconcelos V."/>
            <person name="Leao P.N."/>
        </authorList>
    </citation>
    <scope>NUCLEOTIDE SEQUENCE [LARGE SCALE GENOMIC DNA]</scope>
    <source>
        <strain evidence="5 6">LEGE 07299</strain>
    </source>
</reference>
<proteinExistence type="predicted"/>
<name>A0ABR9TZK5_9NOSO</name>
<evidence type="ECO:0000256" key="1">
    <source>
        <dbReference type="ARBA" id="ARBA00023015"/>
    </source>
</evidence>
<dbReference type="EMBL" id="JADEXF010000380">
    <property type="protein sequence ID" value="MBE9105831.1"/>
    <property type="molecule type" value="Genomic_DNA"/>
</dbReference>
<comment type="caution">
    <text evidence="5">The sequence shown here is derived from an EMBL/GenBank/DDBJ whole genome shotgun (WGS) entry which is preliminary data.</text>
</comment>
<keyword evidence="6" id="KW-1185">Reference proteome</keyword>
<accession>A0ABR9TZK5</accession>
<dbReference type="Pfam" id="PF12833">
    <property type="entry name" value="HTH_18"/>
    <property type="match status" value="1"/>
</dbReference>
<dbReference type="Gene3D" id="1.10.10.60">
    <property type="entry name" value="Homeodomain-like"/>
    <property type="match status" value="2"/>
</dbReference>
<feature type="domain" description="HTH araC/xylS-type" evidence="4">
    <location>
        <begin position="25"/>
        <end position="123"/>
    </location>
</feature>
<organism evidence="5 6">
    <name type="scientific">Nostoc cf. edaphicum LEGE 07299</name>
    <dbReference type="NCBI Taxonomy" id="2777974"/>
    <lineage>
        <taxon>Bacteria</taxon>
        <taxon>Bacillati</taxon>
        <taxon>Cyanobacteriota</taxon>
        <taxon>Cyanophyceae</taxon>
        <taxon>Nostocales</taxon>
        <taxon>Nostocaceae</taxon>
        <taxon>Nostoc</taxon>
    </lineage>
</organism>
<evidence type="ECO:0000256" key="2">
    <source>
        <dbReference type="ARBA" id="ARBA00023125"/>
    </source>
</evidence>
<evidence type="ECO:0000313" key="5">
    <source>
        <dbReference type="EMBL" id="MBE9105831.1"/>
    </source>
</evidence>
<dbReference type="RefSeq" id="WP_194044288.1">
    <property type="nucleotide sequence ID" value="NZ_JADEXF010000380.1"/>
</dbReference>
<dbReference type="InterPro" id="IPR009057">
    <property type="entry name" value="Homeodomain-like_sf"/>
</dbReference>